<protein>
    <recommendedName>
        <fullName evidence="4">Pentatricopeptide repeat-containing protein, chloroplastic</fullName>
    </recommendedName>
</protein>
<sequence length="605" mass="66263">MALLRLRTGGECRNLDIDRTPMYNAAVAALETAPQRWRLATALWGECSRMINTTNAVATAMKSTMLWEEALSVYVRSESLGMQLDVVSHNILLASFAAECCTWTRILAQWARRFDLQDIVSLNSGLSTLGSKAQWGSCLLLLRDSPSERVEMDSFATTSAIAALRDCRWRLSLEFLVNSKAAEDLSIRTCNSAIATTQRQLAWHCSLQLFEMLRQTSQQPNLVSFNSLLTGEGSAGRFWRWEAAIQTFETGSELGVDLFTLASLSAILQGFARWEQALQLVQAHGVAGTAASQDSQQDASSAPMLQATLGASERARCWERTLDLLWWTKAFGLETVASHAAAASALSDGRQWRLALGCMYLAPARVLVATNAAITAHARGRKWTLAIETLQSLALLKLEADSFTGTSAISACEEAQWEFGLQILSAKSLHSRHVWCQTWPLLNAAVSMFGSGRTWRHPVELLTSLPLTGLDSEECRPGVAAALLVLAEEGQWPVALQLLEQLSVRRLQTCFSSCSPLLTYCEQQGLAGQEASLQLAFELGMEVETKLAAELAGKNVVLSSSNPACRRFHVGSLGAISICTSYACCCLSCSRRRSPPLKWRGRKRA</sequence>
<dbReference type="Proteomes" id="UP001642484">
    <property type="component" value="Unassembled WGS sequence"/>
</dbReference>
<evidence type="ECO:0000256" key="1">
    <source>
        <dbReference type="ARBA" id="ARBA00022737"/>
    </source>
</evidence>
<keyword evidence="3" id="KW-1185">Reference proteome</keyword>
<name>A0ABP0PKV2_9DINO</name>
<accession>A0ABP0PKV2</accession>
<evidence type="ECO:0000313" key="3">
    <source>
        <dbReference type="Proteomes" id="UP001642484"/>
    </source>
</evidence>
<dbReference type="Gene3D" id="1.25.40.10">
    <property type="entry name" value="Tetratricopeptide repeat domain"/>
    <property type="match status" value="1"/>
</dbReference>
<evidence type="ECO:0008006" key="4">
    <source>
        <dbReference type="Google" id="ProtNLM"/>
    </source>
</evidence>
<organism evidence="2 3">
    <name type="scientific">Durusdinium trenchii</name>
    <dbReference type="NCBI Taxonomy" id="1381693"/>
    <lineage>
        <taxon>Eukaryota</taxon>
        <taxon>Sar</taxon>
        <taxon>Alveolata</taxon>
        <taxon>Dinophyceae</taxon>
        <taxon>Suessiales</taxon>
        <taxon>Symbiodiniaceae</taxon>
        <taxon>Durusdinium</taxon>
    </lineage>
</organism>
<dbReference type="PANTHER" id="PTHR47447:SF17">
    <property type="entry name" value="OS12G0638900 PROTEIN"/>
    <property type="match status" value="1"/>
</dbReference>
<evidence type="ECO:0000313" key="2">
    <source>
        <dbReference type="EMBL" id="CAK9075549.1"/>
    </source>
</evidence>
<keyword evidence="1" id="KW-0677">Repeat</keyword>
<dbReference type="PANTHER" id="PTHR47447">
    <property type="entry name" value="OS03G0856100 PROTEIN"/>
    <property type="match status" value="1"/>
</dbReference>
<reference evidence="2 3" key="1">
    <citation type="submission" date="2024-02" db="EMBL/GenBank/DDBJ databases">
        <authorList>
            <person name="Chen Y."/>
            <person name="Shah S."/>
            <person name="Dougan E. K."/>
            <person name="Thang M."/>
            <person name="Chan C."/>
        </authorList>
    </citation>
    <scope>NUCLEOTIDE SEQUENCE [LARGE SCALE GENOMIC DNA]</scope>
</reference>
<dbReference type="EMBL" id="CAXAMN010023140">
    <property type="protein sequence ID" value="CAK9075549.1"/>
    <property type="molecule type" value="Genomic_DNA"/>
</dbReference>
<gene>
    <name evidence="2" type="ORF">CCMP2556_LOCUS37197</name>
</gene>
<proteinExistence type="predicted"/>
<dbReference type="InterPro" id="IPR011990">
    <property type="entry name" value="TPR-like_helical_dom_sf"/>
</dbReference>
<comment type="caution">
    <text evidence="2">The sequence shown here is derived from an EMBL/GenBank/DDBJ whole genome shotgun (WGS) entry which is preliminary data.</text>
</comment>